<feature type="region of interest" description="Disordered" evidence="7">
    <location>
        <begin position="256"/>
        <end position="289"/>
    </location>
</feature>
<comment type="similarity">
    <text evidence="2">Belongs to the TfdA dioxygenase family.</text>
</comment>
<dbReference type="EMBL" id="PUHW01000221">
    <property type="protein sequence ID" value="KAG0687745.1"/>
    <property type="molecule type" value="Genomic_DNA"/>
</dbReference>
<dbReference type="InterPro" id="IPR003819">
    <property type="entry name" value="TauD/TfdA-like"/>
</dbReference>
<feature type="region of interest" description="Disordered" evidence="7">
    <location>
        <begin position="1"/>
        <end position="21"/>
    </location>
</feature>
<feature type="compositionally biased region" description="Acidic residues" evidence="7">
    <location>
        <begin position="264"/>
        <end position="284"/>
    </location>
</feature>
<comment type="caution">
    <text evidence="9">The sequence shown here is derived from an EMBL/GenBank/DDBJ whole genome shotgun (WGS) entry which is preliminary data.</text>
</comment>
<dbReference type="Proteomes" id="UP000697127">
    <property type="component" value="Unassembled WGS sequence"/>
</dbReference>
<evidence type="ECO:0000256" key="4">
    <source>
        <dbReference type="ARBA" id="ARBA00022964"/>
    </source>
</evidence>
<dbReference type="Gene3D" id="3.60.130.10">
    <property type="entry name" value="Clavaminate synthase-like"/>
    <property type="match status" value="1"/>
</dbReference>
<comment type="cofactor">
    <cofactor evidence="1">
        <name>Fe(2+)</name>
        <dbReference type="ChEBI" id="CHEBI:29033"/>
    </cofactor>
</comment>
<dbReference type="InterPro" id="IPR001849">
    <property type="entry name" value="PH_domain"/>
</dbReference>
<evidence type="ECO:0000259" key="8">
    <source>
        <dbReference type="PROSITE" id="PS50003"/>
    </source>
</evidence>
<sequence>SIYGDNSSSTEEKSKFTNPDETIDTIVVTPTKENFTKSSALNESLSPVLSKTSDETIKKEINDDNDADDLNITESTNSSFASDNFVLHVPFEDDIFDTEFNEYNKNMQSRTTSSTSSTSSRSRVVSIERAERNEMLDIWSKQRTFNLPVKKHTEFDSISAPITSYIVAATHPKAVKILKNNNTGLKQRIPSDQYSPSTWVYRKLEVLPNGVNKKLITSGGTIFSDISKSDIIYSHPHVINNDVKPNTQTELSKSIVENDINNNDGDDVDDNGDNDGYNDNEEDSSNLSGASVVKHDANSNIVMNDGQNKTFVTMNLSVDLNNSHNDSTEYSQIDNSLLNDIKNWNPDHSLIDQNRIISNEGFKRHNPKQESLDILKKVWNNTESINDFGVNLTHSDTFQRMNGKNIEKFLNDKRTTSDEYHVKQAAVSKAKIQNELFNPPEQRAFVYKQFGDESYSKLVPELGIADIDSDGNYDYDFDNEKNNNNSSFEFDLGDDENDEIGNADIVTVTANNKSVDLSYPIVNAMNPPKSPVSPARKKMVEKFEEQMKQKKEVLAHKQLQEKLQNKLHEEAQIMQSSFPPLQPLSDPPTKKRHDIGVFNGNSNNSRKVRVHSVNEDSLDNIYEDFDNSPTNIAFDNSKLKLNESPERGVNNSLMSQNPFESPKIMSIVSDKNNIFKETNKINNQDNQSLNPFEDTTSANFEKVPSTVSRQTIANTNKTTATIPVSSLKINIQSKAQPIIKQKVGATLVDGEQGRLFLKLQDISGLKLPDLKKRNAQFQLVLDNGIHCIKTDFIDIGNKSNILLGKEFELIVADKLNIIITLKLKYEKPQSKTVEVAQEKKIKSKSMVGRIMGKKETKVVKKTVVQPAEEDSLASYVSIDGSFSKLKIDFDEYKTQILGKPSTYSLTCFNEWKTTKSEKGIVQNYVPISICTLNMKMMFIPRTNEHEILPISIGNAIAQLKQAKKVHDVKKEGYMSQEGGDVEDWTKRFYKLDNYDLFAYNISNNKLKAKINLKKVVEISAPDKKVFIDTSVSPSIANSTVKNKRDFTDVDGLILNNGFRIIFANNETISFGCDNKEEKDQWMKSIEELMIMKRFQGQPWLNTMKEAMKDIPLNIFIKDTTITVIMTITELTVTPLPDQKLGASITMPSYTNDPSKLNDEDFATLKKALLTNSVLIIPNQEELTPESQHALNVRFDPSSATNYGHKEELFHSSKSILAKDGKCVPRRPEVMMVGNGTFEAGHEGMKEFKLEHPTHKTFHKSLLTDDELAKNQTRFYRWHIDAALYELSPPVVTTLLGLIVPPSEERQTIIYEDTNESIDIAKGATAFASGKVAFDLLSDEDKEMALNTTVIYAPHPYIYINDCKATSDGLTIVSEEPGKETPLESLPEWEESKIKKLPLVWTNPETGNHHLQVHGCCVYQLVDNRTGKVVAELKEARETVHKLMRPAIGPDNVYCHPWKQGDLCIFHNRGVIHSVTGELDDSEHRLMHQCNIASGSDPMVVIN</sequence>
<dbReference type="Pfam" id="PF02668">
    <property type="entry name" value="TauD"/>
    <property type="match status" value="1"/>
</dbReference>
<keyword evidence="6" id="KW-0408">Iron</keyword>
<dbReference type="GO" id="GO:0046872">
    <property type="term" value="F:metal ion binding"/>
    <property type="evidence" value="ECO:0007669"/>
    <property type="project" value="UniProtKB-KW"/>
</dbReference>
<evidence type="ECO:0000256" key="3">
    <source>
        <dbReference type="ARBA" id="ARBA00022723"/>
    </source>
</evidence>
<keyword evidence="4" id="KW-0223">Dioxygenase</keyword>
<organism evidence="9 10">
    <name type="scientific">Pichia californica</name>
    <dbReference type="NCBI Taxonomy" id="460514"/>
    <lineage>
        <taxon>Eukaryota</taxon>
        <taxon>Fungi</taxon>
        <taxon>Dikarya</taxon>
        <taxon>Ascomycota</taxon>
        <taxon>Saccharomycotina</taxon>
        <taxon>Pichiomycetes</taxon>
        <taxon>Pichiales</taxon>
        <taxon>Pichiaceae</taxon>
        <taxon>Pichia</taxon>
    </lineage>
</organism>
<evidence type="ECO:0000256" key="6">
    <source>
        <dbReference type="ARBA" id="ARBA00023004"/>
    </source>
</evidence>
<dbReference type="SMART" id="SM00233">
    <property type="entry name" value="PH"/>
    <property type="match status" value="1"/>
</dbReference>
<dbReference type="GO" id="GO:0051213">
    <property type="term" value="F:dioxygenase activity"/>
    <property type="evidence" value="ECO:0007669"/>
    <property type="project" value="UniProtKB-KW"/>
</dbReference>
<dbReference type="PROSITE" id="PS50003">
    <property type="entry name" value="PH_DOMAIN"/>
    <property type="match status" value="1"/>
</dbReference>
<gene>
    <name evidence="9" type="ORF">C6P40_001929</name>
</gene>
<feature type="non-terminal residue" evidence="9">
    <location>
        <position position="1"/>
    </location>
</feature>
<dbReference type="SUPFAM" id="SSF50729">
    <property type="entry name" value="PH domain-like"/>
    <property type="match status" value="1"/>
</dbReference>
<evidence type="ECO:0000256" key="7">
    <source>
        <dbReference type="SAM" id="MobiDB-lite"/>
    </source>
</evidence>
<evidence type="ECO:0000256" key="1">
    <source>
        <dbReference type="ARBA" id="ARBA00001954"/>
    </source>
</evidence>
<reference evidence="9" key="1">
    <citation type="submission" date="2020-11" db="EMBL/GenBank/DDBJ databases">
        <title>Kefir isolates.</title>
        <authorList>
            <person name="Marcisauskas S."/>
            <person name="Kim Y."/>
            <person name="Blasche S."/>
        </authorList>
    </citation>
    <scope>NUCLEOTIDE SEQUENCE</scope>
    <source>
        <strain evidence="9">Olga-1</strain>
    </source>
</reference>
<dbReference type="InterPro" id="IPR011993">
    <property type="entry name" value="PH-like_dom_sf"/>
</dbReference>
<keyword evidence="5" id="KW-0560">Oxidoreductase</keyword>
<keyword evidence="3" id="KW-0479">Metal-binding</keyword>
<protein>
    <recommendedName>
        <fullName evidence="8">PH domain-containing protein</fullName>
    </recommendedName>
</protein>
<dbReference type="InterPro" id="IPR042098">
    <property type="entry name" value="TauD-like_sf"/>
</dbReference>
<evidence type="ECO:0000313" key="10">
    <source>
        <dbReference type="Proteomes" id="UP000697127"/>
    </source>
</evidence>
<dbReference type="Gene3D" id="2.30.29.30">
    <property type="entry name" value="Pleckstrin-homology domain (PH domain)/Phosphotyrosine-binding domain (PTB)"/>
    <property type="match status" value="1"/>
</dbReference>
<dbReference type="PANTHER" id="PTHR43779:SF2">
    <property type="entry name" value="ALPHA-KETOGLUTARATE-DEPENDENT XANTHINE DIOXYGENASE XAN1"/>
    <property type="match status" value="1"/>
</dbReference>
<evidence type="ECO:0000313" key="9">
    <source>
        <dbReference type="EMBL" id="KAG0687745.1"/>
    </source>
</evidence>
<dbReference type="Pfam" id="PF00169">
    <property type="entry name" value="PH"/>
    <property type="match status" value="1"/>
</dbReference>
<evidence type="ECO:0000256" key="2">
    <source>
        <dbReference type="ARBA" id="ARBA00005896"/>
    </source>
</evidence>
<name>A0A9P6WII5_9ASCO</name>
<keyword evidence="10" id="KW-1185">Reference proteome</keyword>
<dbReference type="InterPro" id="IPR051178">
    <property type="entry name" value="TfdA_dioxygenase"/>
</dbReference>
<feature type="domain" description="PH" evidence="8">
    <location>
        <begin position="967"/>
        <end position="1090"/>
    </location>
</feature>
<evidence type="ECO:0000256" key="5">
    <source>
        <dbReference type="ARBA" id="ARBA00023002"/>
    </source>
</evidence>
<dbReference type="PANTHER" id="PTHR43779">
    <property type="entry name" value="DIOXYGENASE RV0097-RELATED"/>
    <property type="match status" value="1"/>
</dbReference>
<proteinExistence type="inferred from homology"/>
<accession>A0A9P6WII5</accession>
<dbReference type="SUPFAM" id="SSF51197">
    <property type="entry name" value="Clavaminate synthase-like"/>
    <property type="match status" value="1"/>
</dbReference>